<keyword evidence="2" id="KW-0328">Glycosyltransferase</keyword>
<name>A0ABV6P161_9ACTN</name>
<accession>A0ABV6P161</accession>
<feature type="domain" description="Glycosyltransferase 2-like" evidence="1">
    <location>
        <begin position="6"/>
        <end position="167"/>
    </location>
</feature>
<sequence>MAPRLSVVVPFYNVEDYIGDCLDSLARQTFGDFEVILVDDGSRDGSARIAESWCERDGRFRVVRQENQGLGPARNTGARHAQGEYLTFVDSDDLVTRHAYETMVRTLDETGSSFAAGDARRFNNTAGVRESWVHRIPFAEDRLATHVFEYHPLALDRMVWNKVYRRSFWDEFGYRFPAIRYEDYPVTLRAHVEAVTVDVLSAPVYYWRERESGESITQLKFEYANLYDRVVSAEMVLDLLDEKAPELRGVVHRHFAQIDLAALVQAFSSVPEHEQDKLLQLGHRLSERLDREALAYSSPYERLQYFALQAGDANLLHRLAQFQLDGGLRGGARARRNPAVPWRFENQYPGLDDHPPAAPRRLYRLPLRAMSLHSRVTGIDWDDEGLIVRGTAEIRHLVSDDSSALRIWLVRDGRKTPLPVRRFEALDSHGDPAPVGFEARVSRGLLAAFPRDEEPAHFLVELRRGALYRRGELGNPQPGGAQLPAGDWVADDVWIQPTRVSAGRLALVQFHRPFALTSARVADDAFVLAGRLPGPAAGAPTGPVAGAPADPAAGPRLQLSRTSGAELLPLRTWPDGSGTAFEVRLPLGTLVDAANPDDPFTQQTVRVPSLAAGEESPQLLAAGLTRSLAAVHDGRLLVLTRSTGNYVSLHEGPVRLTADALDLESGEGGHRLTVSGTRWETVGSGEFVWRRFFDNSNDYVDVACKLAGDDRRWSAGVELADLLPPPEASRPTSADPLASLADWTLFAVPVGAESAYAVQTDVFLLRRLPLELSVSDRRIRLQPRVGTLHLEVR</sequence>
<comment type="caution">
    <text evidence="2">The sequence shown here is derived from an EMBL/GenBank/DDBJ whole genome shotgun (WGS) entry which is preliminary data.</text>
</comment>
<gene>
    <name evidence="2" type="ORF">ACFFHU_21790</name>
</gene>
<protein>
    <submittedName>
        <fullName evidence="2">Glycosyltransferase</fullName>
        <ecNumber evidence="2">2.4.-.-</ecNumber>
    </submittedName>
</protein>
<organism evidence="2 3">
    <name type="scientific">Plantactinospora siamensis</name>
    <dbReference type="NCBI Taxonomy" id="555372"/>
    <lineage>
        <taxon>Bacteria</taxon>
        <taxon>Bacillati</taxon>
        <taxon>Actinomycetota</taxon>
        <taxon>Actinomycetes</taxon>
        <taxon>Micromonosporales</taxon>
        <taxon>Micromonosporaceae</taxon>
        <taxon>Plantactinospora</taxon>
    </lineage>
</organism>
<proteinExistence type="predicted"/>
<dbReference type="GO" id="GO:0016757">
    <property type="term" value="F:glycosyltransferase activity"/>
    <property type="evidence" value="ECO:0007669"/>
    <property type="project" value="UniProtKB-KW"/>
</dbReference>
<evidence type="ECO:0000313" key="3">
    <source>
        <dbReference type="Proteomes" id="UP001589894"/>
    </source>
</evidence>
<dbReference type="InterPro" id="IPR001173">
    <property type="entry name" value="Glyco_trans_2-like"/>
</dbReference>
<reference evidence="2 3" key="1">
    <citation type="submission" date="2024-09" db="EMBL/GenBank/DDBJ databases">
        <authorList>
            <person name="Sun Q."/>
            <person name="Mori K."/>
        </authorList>
    </citation>
    <scope>NUCLEOTIDE SEQUENCE [LARGE SCALE GENOMIC DNA]</scope>
    <source>
        <strain evidence="2 3">TBRC 2205</strain>
    </source>
</reference>
<dbReference type="RefSeq" id="WP_377341688.1">
    <property type="nucleotide sequence ID" value="NZ_JBHLUE010000017.1"/>
</dbReference>
<evidence type="ECO:0000313" key="2">
    <source>
        <dbReference type="EMBL" id="MFC0566759.1"/>
    </source>
</evidence>
<dbReference type="SUPFAM" id="SSF53448">
    <property type="entry name" value="Nucleotide-diphospho-sugar transferases"/>
    <property type="match status" value="1"/>
</dbReference>
<dbReference type="EC" id="2.4.-.-" evidence="2"/>
<dbReference type="PANTHER" id="PTHR22916">
    <property type="entry name" value="GLYCOSYLTRANSFERASE"/>
    <property type="match status" value="1"/>
</dbReference>
<dbReference type="Pfam" id="PF00535">
    <property type="entry name" value="Glycos_transf_2"/>
    <property type="match status" value="1"/>
</dbReference>
<dbReference type="PANTHER" id="PTHR22916:SF3">
    <property type="entry name" value="UDP-GLCNAC:BETAGAL BETA-1,3-N-ACETYLGLUCOSAMINYLTRANSFERASE-LIKE PROTEIN 1"/>
    <property type="match status" value="1"/>
</dbReference>
<evidence type="ECO:0000259" key="1">
    <source>
        <dbReference type="Pfam" id="PF00535"/>
    </source>
</evidence>
<dbReference type="EMBL" id="JBHLUE010000017">
    <property type="protein sequence ID" value="MFC0566759.1"/>
    <property type="molecule type" value="Genomic_DNA"/>
</dbReference>
<keyword evidence="3" id="KW-1185">Reference proteome</keyword>
<keyword evidence="2" id="KW-0808">Transferase</keyword>
<dbReference type="InterPro" id="IPR029044">
    <property type="entry name" value="Nucleotide-diphossugar_trans"/>
</dbReference>
<dbReference type="CDD" id="cd00761">
    <property type="entry name" value="Glyco_tranf_GTA_type"/>
    <property type="match status" value="1"/>
</dbReference>
<dbReference type="Proteomes" id="UP001589894">
    <property type="component" value="Unassembled WGS sequence"/>
</dbReference>
<dbReference type="Gene3D" id="3.90.550.10">
    <property type="entry name" value="Spore Coat Polysaccharide Biosynthesis Protein SpsA, Chain A"/>
    <property type="match status" value="1"/>
</dbReference>